<keyword evidence="3" id="KW-0812">Transmembrane</keyword>
<dbReference type="PANTHER" id="PTHR43078">
    <property type="entry name" value="UDP-GLUCURONIC ACID DECARBOXYLASE-RELATED"/>
    <property type="match status" value="1"/>
</dbReference>
<keyword evidence="11" id="KW-0456">Lyase</keyword>
<keyword evidence="4" id="KW-0210">Decarboxylase</keyword>
<evidence type="ECO:0000256" key="6">
    <source>
        <dbReference type="ARBA" id="ARBA00022989"/>
    </source>
</evidence>
<dbReference type="GO" id="GO:0033320">
    <property type="term" value="P:UDP-D-xylose biosynthetic process"/>
    <property type="evidence" value="ECO:0007669"/>
    <property type="project" value="UniProtKB-UniPathway"/>
</dbReference>
<keyword evidence="5" id="KW-0735">Signal-anchor</keyword>
<evidence type="ECO:0000256" key="2">
    <source>
        <dbReference type="ARBA" id="ARBA00004323"/>
    </source>
</evidence>
<dbReference type="CDD" id="cd05230">
    <property type="entry name" value="UGD_SDR_e"/>
    <property type="match status" value="1"/>
</dbReference>
<evidence type="ECO:0000256" key="10">
    <source>
        <dbReference type="ARBA" id="ARBA00023180"/>
    </source>
</evidence>
<protein>
    <submittedName>
        <fullName evidence="14">dTDP-glucose 4 6 dehydratase</fullName>
    </submittedName>
</protein>
<comment type="cofactor">
    <cofactor evidence="1">
        <name>NAD(+)</name>
        <dbReference type="ChEBI" id="CHEBI:57540"/>
    </cofactor>
</comment>
<evidence type="ECO:0000259" key="13">
    <source>
        <dbReference type="Pfam" id="PF01370"/>
    </source>
</evidence>
<evidence type="ECO:0000256" key="4">
    <source>
        <dbReference type="ARBA" id="ARBA00022793"/>
    </source>
</evidence>
<keyword evidence="9" id="KW-0472">Membrane</keyword>
<keyword evidence="7" id="KW-0520">NAD</keyword>
<dbReference type="InterPro" id="IPR036291">
    <property type="entry name" value="NAD(P)-bd_dom_sf"/>
</dbReference>
<comment type="subcellular location">
    <subcellularLocation>
        <location evidence="2">Golgi apparatus membrane</location>
        <topology evidence="2">Single-pass type II membrane protein</topology>
    </subcellularLocation>
    <subcellularLocation>
        <location evidence="12">Golgi apparatus</location>
        <location evidence="12">Golgi stack membrane</location>
    </subcellularLocation>
</comment>
<organism evidence="14 15">
    <name type="scientific">Phascolarctobacterium succinatutens CAG:287</name>
    <dbReference type="NCBI Taxonomy" id="1263101"/>
    <lineage>
        <taxon>Bacteria</taxon>
        <taxon>Bacillati</taxon>
        <taxon>Bacillota</taxon>
        <taxon>Negativicutes</taxon>
        <taxon>Acidaminococcales</taxon>
        <taxon>Acidaminococcaceae</taxon>
        <taxon>Phascolarctobacterium</taxon>
    </lineage>
</organism>
<evidence type="ECO:0000256" key="8">
    <source>
        <dbReference type="ARBA" id="ARBA00023034"/>
    </source>
</evidence>
<dbReference type="PANTHER" id="PTHR43078:SF6">
    <property type="entry name" value="UDP-GLUCURONIC ACID DECARBOXYLASE 1"/>
    <property type="match status" value="1"/>
</dbReference>
<evidence type="ECO:0000313" key="15">
    <source>
        <dbReference type="Proteomes" id="UP000014937"/>
    </source>
</evidence>
<evidence type="ECO:0000256" key="9">
    <source>
        <dbReference type="ARBA" id="ARBA00023136"/>
    </source>
</evidence>
<dbReference type="GO" id="GO:0070403">
    <property type="term" value="F:NAD+ binding"/>
    <property type="evidence" value="ECO:0007669"/>
    <property type="project" value="InterPro"/>
</dbReference>
<dbReference type="HOGENOM" id="CLU_007383_4_0_9"/>
<name>R6WF36_9FIRM</name>
<dbReference type="EMBL" id="CBGL010000015">
    <property type="protein sequence ID" value="CDD09713.1"/>
    <property type="molecule type" value="Genomic_DNA"/>
</dbReference>
<dbReference type="FunFam" id="3.40.50.720:FF:000065">
    <property type="entry name" value="UDP-glucuronic acid decarboxylase 1"/>
    <property type="match status" value="1"/>
</dbReference>
<dbReference type="GO" id="GO:0005737">
    <property type="term" value="C:cytoplasm"/>
    <property type="evidence" value="ECO:0007669"/>
    <property type="project" value="TreeGrafter"/>
</dbReference>
<feature type="domain" description="NAD-dependent epimerase/dehydratase" evidence="13">
    <location>
        <begin position="4"/>
        <end position="244"/>
    </location>
</feature>
<dbReference type="InterPro" id="IPR001509">
    <property type="entry name" value="Epimerase_deHydtase"/>
</dbReference>
<evidence type="ECO:0000256" key="5">
    <source>
        <dbReference type="ARBA" id="ARBA00022968"/>
    </source>
</evidence>
<dbReference type="AlphaFoldDB" id="R6WF36"/>
<dbReference type="GO" id="GO:0048040">
    <property type="term" value="F:UDP-glucuronate decarboxylase activity"/>
    <property type="evidence" value="ECO:0007669"/>
    <property type="project" value="TreeGrafter"/>
</dbReference>
<keyword evidence="10" id="KW-0325">Glycoprotein</keyword>
<evidence type="ECO:0000256" key="3">
    <source>
        <dbReference type="ARBA" id="ARBA00022692"/>
    </source>
</evidence>
<gene>
    <name evidence="14" type="ORF">BN587_01603</name>
</gene>
<comment type="caution">
    <text evidence="14">The sequence shown here is derived from an EMBL/GenBank/DDBJ whole genome shotgun (WGS) entry which is preliminary data.</text>
</comment>
<evidence type="ECO:0000256" key="7">
    <source>
        <dbReference type="ARBA" id="ARBA00023027"/>
    </source>
</evidence>
<dbReference type="Proteomes" id="UP000014937">
    <property type="component" value="Unassembled WGS sequence"/>
</dbReference>
<reference evidence="14" key="1">
    <citation type="submission" date="2012-11" db="EMBL/GenBank/DDBJ databases">
        <title>Dependencies among metagenomic species, viruses, plasmids and units of genetic variation.</title>
        <authorList>
            <person name="Nielsen H.B."/>
            <person name="Almeida M."/>
            <person name="Juncker A.S."/>
            <person name="Rasmussen S."/>
            <person name="Li J."/>
            <person name="Sunagawa S."/>
            <person name="Plichta D."/>
            <person name="Gautier L."/>
            <person name="Le Chatelier E."/>
            <person name="Peletier E."/>
            <person name="Bonde I."/>
            <person name="Nielsen T."/>
            <person name="Manichanh C."/>
            <person name="Arumugam M."/>
            <person name="Batto J."/>
            <person name="Santos M.B.Q.D."/>
            <person name="Blom N."/>
            <person name="Borruel N."/>
            <person name="Burgdorf K.S."/>
            <person name="Boumezbeur F."/>
            <person name="Casellas F."/>
            <person name="Dore J."/>
            <person name="Guarner F."/>
            <person name="Hansen T."/>
            <person name="Hildebrand F."/>
            <person name="Kaas R.S."/>
            <person name="Kennedy S."/>
            <person name="Kristiansen K."/>
            <person name="Kultima J.R."/>
            <person name="Leonard P."/>
            <person name="Levenez F."/>
            <person name="Lund O."/>
            <person name="Moumen B."/>
            <person name="Le Paslier D."/>
            <person name="Pons N."/>
            <person name="Pedersen O."/>
            <person name="Prifti E."/>
            <person name="Qin J."/>
            <person name="Raes J."/>
            <person name="Tap J."/>
            <person name="Tims S."/>
            <person name="Ussery D.W."/>
            <person name="Yamada T."/>
            <person name="MetaHit consortium"/>
            <person name="Renault P."/>
            <person name="Sicheritz-Ponten T."/>
            <person name="Bork P."/>
            <person name="Wang J."/>
            <person name="Brunak S."/>
            <person name="Ehrlich S.D."/>
        </authorList>
    </citation>
    <scope>NUCLEOTIDE SEQUENCE [LARGE SCALE GENOMIC DNA]</scope>
</reference>
<evidence type="ECO:0000313" key="14">
    <source>
        <dbReference type="EMBL" id="CDD09713.1"/>
    </source>
</evidence>
<keyword evidence="8" id="KW-0333">Golgi apparatus</keyword>
<evidence type="ECO:0000256" key="1">
    <source>
        <dbReference type="ARBA" id="ARBA00001911"/>
    </source>
</evidence>
<dbReference type="Gene3D" id="3.40.50.720">
    <property type="entry name" value="NAD(P)-binding Rossmann-like Domain"/>
    <property type="match status" value="1"/>
</dbReference>
<evidence type="ECO:0000256" key="11">
    <source>
        <dbReference type="ARBA" id="ARBA00023239"/>
    </source>
</evidence>
<dbReference type="Pfam" id="PF01370">
    <property type="entry name" value="Epimerase"/>
    <property type="match status" value="1"/>
</dbReference>
<dbReference type="SUPFAM" id="SSF51735">
    <property type="entry name" value="NAD(P)-binding Rossmann-fold domains"/>
    <property type="match status" value="1"/>
</dbReference>
<dbReference type="InterPro" id="IPR044516">
    <property type="entry name" value="UXS-like"/>
</dbReference>
<proteinExistence type="predicted"/>
<dbReference type="GO" id="GO:0042732">
    <property type="term" value="P:D-xylose metabolic process"/>
    <property type="evidence" value="ECO:0007669"/>
    <property type="project" value="InterPro"/>
</dbReference>
<keyword evidence="6" id="KW-1133">Transmembrane helix</keyword>
<evidence type="ECO:0000256" key="12">
    <source>
        <dbReference type="ARBA" id="ARBA00037859"/>
    </source>
</evidence>
<dbReference type="UniPathway" id="UPA00796">
    <property type="reaction ID" value="UER00771"/>
</dbReference>
<sequence>MSTILVTGGAGFIGSNLCRRLLDNLQNHVICFDNLTTGNINNVRVLLETERFNIVNGDILDILDVLDSSYKIDEIYNLACPAAPLKYQEDPIYTTKVNTICVLNLLNLARKNHAKFLQASTSEVYGDPLIFPQKENYLGNVNCTGIRSCYDEGKRCAESLIFDYARKYGSLVKVVRIFNTYGPFMSADDGRVISNFIVQALRGENLTIYGRGEQTRSFCYIDDLVDGLLKMMSTEDSFQGPVNLGNPDERTIFDVASLIRLYCENSSDFSYKALPKDDPKRRCPDISLAMNVLKWKPKVDLEVGLEKTIQYFRDIV</sequence>
<accession>R6WF36</accession>